<evidence type="ECO:0000313" key="1">
    <source>
        <dbReference type="EMBL" id="KKN59762.1"/>
    </source>
</evidence>
<protein>
    <submittedName>
        <fullName evidence="1">Uncharacterized protein</fullName>
    </submittedName>
</protein>
<accession>A0A0F9SBX4</accession>
<comment type="caution">
    <text evidence="1">The sequence shown here is derived from an EMBL/GenBank/DDBJ whole genome shotgun (WGS) entry which is preliminary data.</text>
</comment>
<sequence length="261" mass="29184">MSTKAQIINKAMIDLGEKILTDADVASPSTNPAKVAIASWDIILPEMLNTGPEEGWKFAVRKFHGIDRDSITIASIAQNGTDITITGTHTLLAGDMVLLEDTSYDDTYDVKAISTTVSFDVTATFVATGTGTAKWTSEEFAYRFARPTSTRVVKVSVGGIEITDWKRQGEYILTNQEDTEVDMDYILHADDVTIGNFPPHFVDVMWRRLSAALAFDLVQNRELSDSKLNVLERIYIPRAIGMDNRETYEKEFDNSWQEFGH</sequence>
<name>A0A0F9SBX4_9ZZZZ</name>
<reference evidence="1" key="1">
    <citation type="journal article" date="2015" name="Nature">
        <title>Complex archaea that bridge the gap between prokaryotes and eukaryotes.</title>
        <authorList>
            <person name="Spang A."/>
            <person name="Saw J.H."/>
            <person name="Jorgensen S.L."/>
            <person name="Zaremba-Niedzwiedzka K."/>
            <person name="Martijn J."/>
            <person name="Lind A.E."/>
            <person name="van Eijk R."/>
            <person name="Schleper C."/>
            <person name="Guy L."/>
            <person name="Ettema T.J."/>
        </authorList>
    </citation>
    <scope>NUCLEOTIDE SEQUENCE</scope>
</reference>
<dbReference type="AlphaFoldDB" id="A0A0F9SBX4"/>
<dbReference type="EMBL" id="LAZR01000715">
    <property type="protein sequence ID" value="KKN59762.1"/>
    <property type="molecule type" value="Genomic_DNA"/>
</dbReference>
<gene>
    <name evidence="1" type="ORF">LCGC14_0538520</name>
</gene>
<organism evidence="1">
    <name type="scientific">marine sediment metagenome</name>
    <dbReference type="NCBI Taxonomy" id="412755"/>
    <lineage>
        <taxon>unclassified sequences</taxon>
        <taxon>metagenomes</taxon>
        <taxon>ecological metagenomes</taxon>
    </lineage>
</organism>
<proteinExistence type="predicted"/>